<comment type="caution">
    <text evidence="7">The sequence shown here is derived from an EMBL/GenBank/DDBJ whole genome shotgun (WGS) entry which is preliminary data.</text>
</comment>
<dbReference type="Gene3D" id="3.40.960.10">
    <property type="entry name" value="VSR Endonuclease"/>
    <property type="match status" value="1"/>
</dbReference>
<dbReference type="GO" id="GO:0006298">
    <property type="term" value="P:mismatch repair"/>
    <property type="evidence" value="ECO:0007669"/>
    <property type="project" value="UniProtKB-UniRule"/>
</dbReference>
<organism evidence="7 8">
    <name type="scientific">Thiovibrio frasassiensis</name>
    <dbReference type="NCBI Taxonomy" id="2984131"/>
    <lineage>
        <taxon>Bacteria</taxon>
        <taxon>Pseudomonadati</taxon>
        <taxon>Thermodesulfobacteriota</taxon>
        <taxon>Desulfobulbia</taxon>
        <taxon>Desulfobulbales</taxon>
        <taxon>Thiovibrionaceae</taxon>
        <taxon>Thiovibrio</taxon>
    </lineage>
</organism>
<dbReference type="Proteomes" id="UP001154240">
    <property type="component" value="Unassembled WGS sequence"/>
</dbReference>
<protein>
    <recommendedName>
        <fullName evidence="6">Very short patch repair endonuclease</fullName>
        <ecNumber evidence="6">3.1.-.-</ecNumber>
    </recommendedName>
</protein>
<evidence type="ECO:0000313" key="8">
    <source>
        <dbReference type="Proteomes" id="UP001154240"/>
    </source>
</evidence>
<dbReference type="Pfam" id="PF03852">
    <property type="entry name" value="Vsr"/>
    <property type="match status" value="1"/>
</dbReference>
<dbReference type="GO" id="GO:0016787">
    <property type="term" value="F:hydrolase activity"/>
    <property type="evidence" value="ECO:0007669"/>
    <property type="project" value="UniProtKB-KW"/>
</dbReference>
<keyword evidence="8" id="KW-1185">Reference proteome</keyword>
<evidence type="ECO:0000256" key="2">
    <source>
        <dbReference type="ARBA" id="ARBA00022759"/>
    </source>
</evidence>
<dbReference type="CDD" id="cd00221">
    <property type="entry name" value="Vsr"/>
    <property type="match status" value="1"/>
</dbReference>
<dbReference type="InterPro" id="IPR004603">
    <property type="entry name" value="DNA_mismatch_endonuc_vsr"/>
</dbReference>
<dbReference type="GO" id="GO:0004519">
    <property type="term" value="F:endonuclease activity"/>
    <property type="evidence" value="ECO:0007669"/>
    <property type="project" value="UniProtKB-KW"/>
</dbReference>
<evidence type="ECO:0000256" key="1">
    <source>
        <dbReference type="ARBA" id="ARBA00022722"/>
    </source>
</evidence>
<name>A0A9X4RM86_9BACT</name>
<proteinExistence type="inferred from homology"/>
<reference evidence="7" key="1">
    <citation type="journal article" date="2022" name="bioRxiv">
        <title>Thiovibrio frasassiensisgen. nov., sp. nov., an autotrophic, elemental sulfur disproportionating bacterium isolated from sulfidic karst sediment, and proposal of Thiovibrionaceae fam. nov.</title>
        <authorList>
            <person name="Aronson H."/>
            <person name="Thomas C."/>
            <person name="Bhattacharyya M."/>
            <person name="Eckstein S."/>
            <person name="Jensen S."/>
            <person name="Barco R."/>
            <person name="Macalady J."/>
            <person name="Amend J."/>
        </authorList>
    </citation>
    <scope>NUCLEOTIDE SEQUENCE</scope>
    <source>
        <strain evidence="7">RS19-109</strain>
    </source>
</reference>
<evidence type="ECO:0000256" key="4">
    <source>
        <dbReference type="ARBA" id="ARBA00022801"/>
    </source>
</evidence>
<dbReference type="RefSeq" id="WP_307633821.1">
    <property type="nucleotide sequence ID" value="NZ_JAPHEH010000001.1"/>
</dbReference>
<comment type="similarity">
    <text evidence="6">Belongs to the vsr family.</text>
</comment>
<gene>
    <name evidence="7" type="primary">vsr</name>
    <name evidence="7" type="ORF">OLX77_11895</name>
</gene>
<accession>A0A9X4RM86</accession>
<keyword evidence="5 6" id="KW-0234">DNA repair</keyword>
<dbReference type="NCBIfam" id="TIGR00632">
    <property type="entry name" value="vsr"/>
    <property type="match status" value="1"/>
</dbReference>
<dbReference type="SUPFAM" id="SSF52980">
    <property type="entry name" value="Restriction endonuclease-like"/>
    <property type="match status" value="1"/>
</dbReference>
<evidence type="ECO:0000256" key="6">
    <source>
        <dbReference type="PIRNR" id="PIRNR018267"/>
    </source>
</evidence>
<evidence type="ECO:0000256" key="5">
    <source>
        <dbReference type="ARBA" id="ARBA00023204"/>
    </source>
</evidence>
<evidence type="ECO:0000313" key="7">
    <source>
        <dbReference type="EMBL" id="MDG4476856.1"/>
    </source>
</evidence>
<keyword evidence="4 6" id="KW-0378">Hydrolase</keyword>
<keyword evidence="1 6" id="KW-0540">Nuclease</keyword>
<dbReference type="EC" id="3.1.-.-" evidence="6"/>
<dbReference type="PIRSF" id="PIRSF018267">
    <property type="entry name" value="VSR_endonuc"/>
    <property type="match status" value="1"/>
</dbReference>
<sequence>MVDTLSLKERSERMSRIRGKDSNPEMKLRRLVHGLGFRYRLHVKNLPGKPDLVFPARHAVIFMHGCFWHRHEGCKLARLPKSKLDFWEEKLETNRQRDLSHHQQLLELGWNVLVVWECQLGDPVNVSRIIQEFLNPFKGRKK</sequence>
<dbReference type="EMBL" id="JAPHEH010000001">
    <property type="protein sequence ID" value="MDG4476856.1"/>
    <property type="molecule type" value="Genomic_DNA"/>
</dbReference>
<evidence type="ECO:0000256" key="3">
    <source>
        <dbReference type="ARBA" id="ARBA00022763"/>
    </source>
</evidence>
<comment type="function">
    <text evidence="6">May nick specific sequences that contain T:G mispairs resulting from m5C-deamination.</text>
</comment>
<keyword evidence="2 6" id="KW-0255">Endonuclease</keyword>
<dbReference type="AlphaFoldDB" id="A0A9X4RM86"/>
<reference evidence="7" key="2">
    <citation type="submission" date="2022-10" db="EMBL/GenBank/DDBJ databases">
        <authorList>
            <person name="Aronson H.S."/>
        </authorList>
    </citation>
    <scope>NUCLEOTIDE SEQUENCE</scope>
    <source>
        <strain evidence="7">RS19-109</strain>
    </source>
</reference>
<keyword evidence="3 6" id="KW-0227">DNA damage</keyword>
<dbReference type="InterPro" id="IPR011335">
    <property type="entry name" value="Restrct_endonuc-II-like"/>
</dbReference>